<dbReference type="GO" id="GO:0016020">
    <property type="term" value="C:membrane"/>
    <property type="evidence" value="ECO:0007669"/>
    <property type="project" value="GOC"/>
</dbReference>
<dbReference type="GO" id="GO:0005783">
    <property type="term" value="C:endoplasmic reticulum"/>
    <property type="evidence" value="ECO:0007669"/>
    <property type="project" value="TreeGrafter"/>
</dbReference>
<name>A0AAN9Q5Y1_CANGL</name>
<evidence type="ECO:0000313" key="2">
    <source>
        <dbReference type="EMBL" id="KAK7323357.1"/>
    </source>
</evidence>
<dbReference type="PANTHER" id="PTHR14859:SF10">
    <property type="entry name" value="DNASE I-LIKE SUPERFAMILY PROTEIN"/>
    <property type="match status" value="1"/>
</dbReference>
<evidence type="ECO:0000313" key="3">
    <source>
        <dbReference type="Proteomes" id="UP001367508"/>
    </source>
</evidence>
<comment type="caution">
    <text evidence="2">The sequence shown here is derived from an EMBL/GenBank/DDBJ whole genome shotgun (WGS) entry which is preliminary data.</text>
</comment>
<reference evidence="2 3" key="1">
    <citation type="submission" date="2024-01" db="EMBL/GenBank/DDBJ databases">
        <title>The genomes of 5 underutilized Papilionoideae crops provide insights into root nodulation and disease resistanc.</title>
        <authorList>
            <person name="Jiang F."/>
        </authorList>
    </citation>
    <scope>NUCLEOTIDE SEQUENCE [LARGE SCALE GENOMIC DNA]</scope>
    <source>
        <strain evidence="2">LVBAO_FW01</strain>
        <tissue evidence="2">Leaves</tissue>
    </source>
</reference>
<evidence type="ECO:0000256" key="1">
    <source>
        <dbReference type="SAM" id="MobiDB-lite"/>
    </source>
</evidence>
<dbReference type="PANTHER" id="PTHR14859">
    <property type="entry name" value="CALCOFLUOR WHITE HYPERSENSITIVE PROTEIN PRECURSOR"/>
    <property type="match status" value="1"/>
</dbReference>
<accession>A0AAN9Q5Y1</accession>
<feature type="region of interest" description="Disordered" evidence="1">
    <location>
        <begin position="1"/>
        <end position="33"/>
    </location>
</feature>
<keyword evidence="3" id="KW-1185">Reference proteome</keyword>
<dbReference type="AlphaFoldDB" id="A0AAN9Q5Y1"/>
<dbReference type="InterPro" id="IPR051916">
    <property type="entry name" value="GPI-anchor_lipid_remodeler"/>
</dbReference>
<protein>
    <submittedName>
        <fullName evidence="2">Uncharacterized protein</fullName>
    </submittedName>
</protein>
<gene>
    <name evidence="2" type="ORF">VNO77_26828</name>
</gene>
<sequence>MKGSNKKNPTKGNFPKSILKQSPLHASMHKAKNLSDSRILPRSNLKVKKEKNMKPLFDLVGALGMKYVFAESLALEYGNAILSKWPIKKWKVQKITYDDDFRCVVTQLKGEGLLSI</sequence>
<dbReference type="EMBL" id="JAYMYQ010000006">
    <property type="protein sequence ID" value="KAK7323357.1"/>
    <property type="molecule type" value="Genomic_DNA"/>
</dbReference>
<proteinExistence type="predicted"/>
<dbReference type="Proteomes" id="UP001367508">
    <property type="component" value="Unassembled WGS sequence"/>
</dbReference>
<dbReference type="GO" id="GO:0006506">
    <property type="term" value="P:GPI anchor biosynthetic process"/>
    <property type="evidence" value="ECO:0007669"/>
    <property type="project" value="TreeGrafter"/>
</dbReference>
<organism evidence="2 3">
    <name type="scientific">Canavalia gladiata</name>
    <name type="common">Sword bean</name>
    <name type="synonym">Dolichos gladiatus</name>
    <dbReference type="NCBI Taxonomy" id="3824"/>
    <lineage>
        <taxon>Eukaryota</taxon>
        <taxon>Viridiplantae</taxon>
        <taxon>Streptophyta</taxon>
        <taxon>Embryophyta</taxon>
        <taxon>Tracheophyta</taxon>
        <taxon>Spermatophyta</taxon>
        <taxon>Magnoliopsida</taxon>
        <taxon>eudicotyledons</taxon>
        <taxon>Gunneridae</taxon>
        <taxon>Pentapetalae</taxon>
        <taxon>rosids</taxon>
        <taxon>fabids</taxon>
        <taxon>Fabales</taxon>
        <taxon>Fabaceae</taxon>
        <taxon>Papilionoideae</taxon>
        <taxon>50 kb inversion clade</taxon>
        <taxon>NPAAA clade</taxon>
        <taxon>indigoferoid/millettioid clade</taxon>
        <taxon>Phaseoleae</taxon>
        <taxon>Canavalia</taxon>
    </lineage>
</organism>